<dbReference type="PANTHER" id="PTHR21040:SF12">
    <property type="entry name" value="BETA-N-ACETYLHEXOSAMINIDASE"/>
    <property type="match status" value="1"/>
</dbReference>
<gene>
    <name evidence="1" type="ORF">NLS_LOCUS7311</name>
</gene>
<dbReference type="Gene3D" id="3.20.20.80">
    <property type="entry name" value="Glycosidases"/>
    <property type="match status" value="1"/>
</dbReference>
<dbReference type="GO" id="GO:0015929">
    <property type="term" value="F:hexosaminidase activity"/>
    <property type="evidence" value="ECO:0007669"/>
    <property type="project" value="InterPro"/>
</dbReference>
<keyword evidence="2" id="KW-1185">Reference proteome</keyword>
<proteinExistence type="predicted"/>
<dbReference type="OrthoDB" id="10023921at2759"/>
<dbReference type="Proteomes" id="UP000277928">
    <property type="component" value="Unassembled WGS sequence"/>
</dbReference>
<dbReference type="EMBL" id="UYRX01000736">
    <property type="protein sequence ID" value="VDK85829.1"/>
    <property type="molecule type" value="Genomic_DNA"/>
</dbReference>
<dbReference type="SUPFAM" id="SSF51445">
    <property type="entry name" value="(Trans)glycosidases"/>
    <property type="match status" value="1"/>
</dbReference>
<accession>A0A3P6TR17</accession>
<evidence type="ECO:0000313" key="2">
    <source>
        <dbReference type="Proteomes" id="UP000277928"/>
    </source>
</evidence>
<dbReference type="OMA" id="NHMSYVK"/>
<dbReference type="PANTHER" id="PTHR21040">
    <property type="entry name" value="BCDNA.GH04120"/>
    <property type="match status" value="1"/>
</dbReference>
<reference evidence="1 2" key="1">
    <citation type="submission" date="2018-08" db="EMBL/GenBank/DDBJ databases">
        <authorList>
            <person name="Laetsch R D."/>
            <person name="Stevens L."/>
            <person name="Kumar S."/>
            <person name="Blaxter L. M."/>
        </authorList>
    </citation>
    <scope>NUCLEOTIDE SEQUENCE [LARGE SCALE GENOMIC DNA]</scope>
</reference>
<evidence type="ECO:0008006" key="3">
    <source>
        <dbReference type="Google" id="ProtNLM"/>
    </source>
</evidence>
<sequence length="390" mass="44821">MGSFGMLSSQEKLDEIDPFQEKIVHFDLKGAPPTLKYYEELFPLLKQVGVDGILVEYEDMFPYWDELSVLKRAISYSDATVNAILQCFDRSDDDDDDGDGDDGDDDTAMILASNNSLEVIPLVQTFGHMEFVLKHSKYAIYRENLLRHDTICPSSEGSWHLIAAMLKQMRLMHPNARRIHIGADEAYAIGEDVRCRNRLLGNLNFSLDRLKLDHISRIARYARGELGFAEVLVWNDMFGDIDVDLLKEYEMGELSVPVIWGYARNVFSKMMFASAFKGANGQSELFCYINRYLANQRSFVELYKKKKKYLDGKISSIILTGWQRYSHYSPLCEILPVSIPSLIVDLVYLKNIKLSEDEIILKAKLRYTSLSKYCYEELGEGYRSCDRSKE</sequence>
<protein>
    <recommendedName>
        <fullName evidence="3">Beta-N-acetylhexosaminidase</fullName>
    </recommendedName>
</protein>
<dbReference type="AlphaFoldDB" id="A0A3P6TR17"/>
<name>A0A3P6TR17_LITSI</name>
<dbReference type="STRING" id="42156.A0A3P6TR17"/>
<dbReference type="InterPro" id="IPR017853">
    <property type="entry name" value="GH"/>
</dbReference>
<evidence type="ECO:0000313" key="1">
    <source>
        <dbReference type="EMBL" id="VDK85829.1"/>
    </source>
</evidence>
<dbReference type="InterPro" id="IPR038901">
    <property type="entry name" value="HEXDC-like"/>
</dbReference>
<organism evidence="1 2">
    <name type="scientific">Litomosoides sigmodontis</name>
    <name type="common">Filarial nematode worm</name>
    <dbReference type="NCBI Taxonomy" id="42156"/>
    <lineage>
        <taxon>Eukaryota</taxon>
        <taxon>Metazoa</taxon>
        <taxon>Ecdysozoa</taxon>
        <taxon>Nematoda</taxon>
        <taxon>Chromadorea</taxon>
        <taxon>Rhabditida</taxon>
        <taxon>Spirurina</taxon>
        <taxon>Spiruromorpha</taxon>
        <taxon>Filarioidea</taxon>
        <taxon>Onchocercidae</taxon>
        <taxon>Litomosoides</taxon>
    </lineage>
</organism>